<feature type="domain" description="Plasmid pRiA4b Orf3-like" evidence="1">
    <location>
        <begin position="169"/>
        <end position="275"/>
    </location>
</feature>
<dbReference type="STRING" id="1160091.B9T39_00625"/>
<protein>
    <recommendedName>
        <fullName evidence="1">Plasmid pRiA4b Orf3-like domain-containing protein</fullName>
    </recommendedName>
</protein>
<sequence>MRRYSIRNMMTLSSTSCLTRMRRREQGRGGSTSMAHINVEELAEYMLGGNDVSLDGMSIEELQELKAALGEAKAKKKAEMDLQAAQKAEDERLFAQTLATSPAFAALATPQARLLYDYGFRTLEDIRKATRTDLLNLQGIGQGTITRLKNAGVEFAKRSQLPKNSWEIYVMWKGQGRTVTRFISVPKSASLAQLADIILWGYDFENDHAHAFFMDGQPWSKNAYFTQAMHGEGLTGLGPATQEVSLEGLQLNDTFLMLFDFGAEWRFTCKVSGERFSGNPAKVQMIMWTGQSPQQYPDED</sequence>
<dbReference type="Proteomes" id="UP000243540">
    <property type="component" value="Unassembled WGS sequence"/>
</dbReference>
<dbReference type="Gene3D" id="1.10.150.20">
    <property type="entry name" value="5' to 3' exonuclease, C-terminal subdomain"/>
    <property type="match status" value="1"/>
</dbReference>
<dbReference type="Gene3D" id="3.10.290.30">
    <property type="entry name" value="MM3350-like"/>
    <property type="match status" value="1"/>
</dbReference>
<proteinExistence type="predicted"/>
<organism evidence="2 3">
    <name type="scientific">Alloscardovia macacae</name>
    <dbReference type="NCBI Taxonomy" id="1160091"/>
    <lineage>
        <taxon>Bacteria</taxon>
        <taxon>Bacillati</taxon>
        <taxon>Actinomycetota</taxon>
        <taxon>Actinomycetes</taxon>
        <taxon>Bifidobacteriales</taxon>
        <taxon>Bifidobacteriaceae</taxon>
        <taxon>Alloscardovia</taxon>
    </lineage>
</organism>
<dbReference type="SUPFAM" id="SSF159941">
    <property type="entry name" value="MM3350-like"/>
    <property type="match status" value="1"/>
</dbReference>
<name>A0A1Y2SWA9_9BIFI</name>
<dbReference type="Pfam" id="PF07929">
    <property type="entry name" value="PRiA4_ORF3"/>
    <property type="match status" value="1"/>
</dbReference>
<dbReference type="InterPro" id="IPR012912">
    <property type="entry name" value="Plasmid_pRiA4b_Orf3-like"/>
</dbReference>
<comment type="caution">
    <text evidence="2">The sequence shown here is derived from an EMBL/GenBank/DDBJ whole genome shotgun (WGS) entry which is preliminary data.</text>
</comment>
<dbReference type="AlphaFoldDB" id="A0A1Y2SWA9"/>
<reference evidence="2 3" key="1">
    <citation type="submission" date="2017-04" db="EMBL/GenBank/DDBJ databases">
        <title>Draft genome sequences of Alloscardovia macacae UMA81211 and UMA81212 isolated from the feces of a rhesus macaque (Macaca mulatta).</title>
        <authorList>
            <person name="Albert K."/>
            <person name="Sela D.A."/>
        </authorList>
    </citation>
    <scope>NUCLEOTIDE SEQUENCE [LARGE SCALE GENOMIC DNA]</scope>
    <source>
        <strain evidence="2 3">UMA81212</strain>
    </source>
</reference>
<dbReference type="InterPro" id="IPR024047">
    <property type="entry name" value="MM3350-like_sf"/>
</dbReference>
<evidence type="ECO:0000313" key="2">
    <source>
        <dbReference type="EMBL" id="OTA30244.1"/>
    </source>
</evidence>
<gene>
    <name evidence="2" type="ORF">B9T39_00625</name>
</gene>
<accession>A0A1Y2SWA9</accession>
<evidence type="ECO:0000313" key="3">
    <source>
        <dbReference type="Proteomes" id="UP000243540"/>
    </source>
</evidence>
<dbReference type="EMBL" id="NEKC01000001">
    <property type="protein sequence ID" value="OTA30244.1"/>
    <property type="molecule type" value="Genomic_DNA"/>
</dbReference>
<dbReference type="InterPro" id="IPR010995">
    <property type="entry name" value="DNA_repair_Rad51/TF_NusA_a-hlx"/>
</dbReference>
<dbReference type="SUPFAM" id="SSF47794">
    <property type="entry name" value="Rad51 N-terminal domain-like"/>
    <property type="match status" value="1"/>
</dbReference>
<evidence type="ECO:0000259" key="1">
    <source>
        <dbReference type="Pfam" id="PF07929"/>
    </source>
</evidence>
<dbReference type="GO" id="GO:0000166">
    <property type="term" value="F:nucleotide binding"/>
    <property type="evidence" value="ECO:0007669"/>
    <property type="project" value="InterPro"/>
</dbReference>